<dbReference type="InterPro" id="IPR000683">
    <property type="entry name" value="Gfo/Idh/MocA-like_OxRdtase_N"/>
</dbReference>
<feature type="domain" description="GFO/IDH/MocA-like oxidoreductase" evidence="12">
    <location>
        <begin position="151"/>
        <end position="265"/>
    </location>
</feature>
<evidence type="ECO:0000256" key="3">
    <source>
        <dbReference type="ARBA" id="ARBA00038853"/>
    </source>
</evidence>
<dbReference type="Gene3D" id="3.30.360.10">
    <property type="entry name" value="Dihydrodipicolinate Reductase, domain 2"/>
    <property type="match status" value="1"/>
</dbReference>
<dbReference type="Pfam" id="PF01408">
    <property type="entry name" value="GFO_IDH_MocA"/>
    <property type="match status" value="1"/>
</dbReference>
<evidence type="ECO:0000259" key="11">
    <source>
        <dbReference type="Pfam" id="PF01408"/>
    </source>
</evidence>
<evidence type="ECO:0000259" key="12">
    <source>
        <dbReference type="Pfam" id="PF22725"/>
    </source>
</evidence>
<evidence type="ECO:0000256" key="5">
    <source>
        <dbReference type="ARBA" id="ARBA00040603"/>
    </source>
</evidence>
<evidence type="ECO:0000256" key="6">
    <source>
        <dbReference type="ARBA" id="ARBA00042926"/>
    </source>
</evidence>
<evidence type="ECO:0000256" key="7">
    <source>
        <dbReference type="ARBA" id="ARBA00042988"/>
    </source>
</evidence>
<accession>A0ABD2I1D9</accession>
<comment type="catalytic activity">
    <reaction evidence="10">
        <text>D-xylose + NADP(+) = D-xylono-1,5-lactone + NADPH + H(+)</text>
        <dbReference type="Rhea" id="RHEA:22000"/>
        <dbReference type="ChEBI" id="CHEBI:15378"/>
        <dbReference type="ChEBI" id="CHEBI:15867"/>
        <dbReference type="ChEBI" id="CHEBI:53455"/>
        <dbReference type="ChEBI" id="CHEBI:57783"/>
        <dbReference type="ChEBI" id="CHEBI:58349"/>
        <dbReference type="EC" id="1.1.1.179"/>
    </reaction>
</comment>
<dbReference type="Gene3D" id="3.40.50.720">
    <property type="entry name" value="NAD(P)-binding Rossmann-like Domain"/>
    <property type="match status" value="1"/>
</dbReference>
<dbReference type="SUPFAM" id="SSF55347">
    <property type="entry name" value="Glyceraldehyde-3-phosphate dehydrogenase-like, C-terminal domain"/>
    <property type="match status" value="1"/>
</dbReference>
<dbReference type="AlphaFoldDB" id="A0ABD2I1D9"/>
<evidence type="ECO:0000313" key="14">
    <source>
        <dbReference type="Proteomes" id="UP001620626"/>
    </source>
</evidence>
<dbReference type="PANTHER" id="PTHR22604:SF105">
    <property type="entry name" value="TRANS-1,2-DIHYDROBENZENE-1,2-DIOL DEHYDROGENASE"/>
    <property type="match status" value="1"/>
</dbReference>
<comment type="catalytic activity">
    <reaction evidence="9">
        <text>(1R,2R)-1,2-dihydrobenzene-1,2-diol + NADP(+) = catechol + NADPH + H(+)</text>
        <dbReference type="Rhea" id="RHEA:16729"/>
        <dbReference type="ChEBI" id="CHEBI:10702"/>
        <dbReference type="ChEBI" id="CHEBI:15378"/>
        <dbReference type="ChEBI" id="CHEBI:18135"/>
        <dbReference type="ChEBI" id="CHEBI:57783"/>
        <dbReference type="ChEBI" id="CHEBI:58349"/>
        <dbReference type="EC" id="1.3.1.20"/>
    </reaction>
</comment>
<comment type="similarity">
    <text evidence="1">Belongs to the Gfo/Idh/MocA family.</text>
</comment>
<dbReference type="GO" id="GO:0047115">
    <property type="term" value="F:trans-1,2-dihydrobenzene-1,2-diol dehydrogenase activity"/>
    <property type="evidence" value="ECO:0007669"/>
    <property type="project" value="UniProtKB-EC"/>
</dbReference>
<dbReference type="InterPro" id="IPR036291">
    <property type="entry name" value="NAD(P)-bd_dom_sf"/>
</dbReference>
<name>A0ABD2I1D9_9BILA</name>
<dbReference type="EMBL" id="JBICBT010001307">
    <property type="protein sequence ID" value="KAL3073869.1"/>
    <property type="molecule type" value="Genomic_DNA"/>
</dbReference>
<dbReference type="EC" id="1.1.1.179" evidence="4"/>
<dbReference type="SUPFAM" id="SSF51735">
    <property type="entry name" value="NAD(P)-binding Rossmann-fold domains"/>
    <property type="match status" value="1"/>
</dbReference>
<dbReference type="Pfam" id="PF22725">
    <property type="entry name" value="GFO_IDH_MocA_C3"/>
    <property type="match status" value="1"/>
</dbReference>
<evidence type="ECO:0000256" key="2">
    <source>
        <dbReference type="ARBA" id="ARBA00023002"/>
    </source>
</evidence>
<dbReference type="GO" id="GO:0047837">
    <property type="term" value="F:D-xylose 1-dehydrogenase (NADP+) activity"/>
    <property type="evidence" value="ECO:0007669"/>
    <property type="project" value="UniProtKB-EC"/>
</dbReference>
<sequence length="381" mass="42740">MPSSAQRNRAELHWGIVGLGNIANDFVLAMAYCQHPNKVTAVATSNSVERAQQFIQKVGLNSEQVKAYGDYEQLLQDADVDVVYIATINSTHLPLIISALEHHKSVLCEKPMVYSSAELSVVQTVQKTINRREGKKLFVMEGFWSGFFPSWQKIRQTVRDGQMGSPKLVSVDFSQKLPDKRRDLSNGICPLVDIGCYTVDFATFVFEGKKVIDVKVIGDVSAEDGVDNWACIVLRFEGGGHSVCHYNGQLSTNSNASVTFENGSLLELPERFWTSTDLRSRSELQTHRKAEWHDEHFAFPERKGEFGPAQPAEFVFHGSCGLNYEADHVWECIEKEREQSDVMGLDESMAVVSVLETVREKLGIKFGQPKVNLQTIISKYQ</sequence>
<evidence type="ECO:0000256" key="9">
    <source>
        <dbReference type="ARBA" id="ARBA00047423"/>
    </source>
</evidence>
<proteinExistence type="inferred from homology"/>
<reference evidence="13 14" key="1">
    <citation type="submission" date="2024-10" db="EMBL/GenBank/DDBJ databases">
        <authorList>
            <person name="Kim D."/>
        </authorList>
    </citation>
    <scope>NUCLEOTIDE SEQUENCE [LARGE SCALE GENOMIC DNA]</scope>
    <source>
        <strain evidence="13">BH-2024</strain>
    </source>
</reference>
<evidence type="ECO:0000256" key="8">
    <source>
        <dbReference type="ARBA" id="ARBA00043025"/>
    </source>
</evidence>
<dbReference type="PANTHER" id="PTHR22604">
    <property type="entry name" value="OXIDOREDUCTASES"/>
    <property type="match status" value="1"/>
</dbReference>
<comment type="caution">
    <text evidence="13">The sequence shown here is derived from an EMBL/GenBank/DDBJ whole genome shotgun (WGS) entry which is preliminary data.</text>
</comment>
<evidence type="ECO:0000256" key="10">
    <source>
        <dbReference type="ARBA" id="ARBA00049233"/>
    </source>
</evidence>
<evidence type="ECO:0000256" key="1">
    <source>
        <dbReference type="ARBA" id="ARBA00010928"/>
    </source>
</evidence>
<keyword evidence="2" id="KW-0560">Oxidoreductase</keyword>
<dbReference type="Proteomes" id="UP001620626">
    <property type="component" value="Unassembled WGS sequence"/>
</dbReference>
<evidence type="ECO:0000256" key="4">
    <source>
        <dbReference type="ARBA" id="ARBA00038984"/>
    </source>
</evidence>
<dbReference type="InterPro" id="IPR050984">
    <property type="entry name" value="Gfo/Idh/MocA_domain"/>
</dbReference>
<evidence type="ECO:0000313" key="13">
    <source>
        <dbReference type="EMBL" id="KAL3073869.1"/>
    </source>
</evidence>
<keyword evidence="14" id="KW-1185">Reference proteome</keyword>
<gene>
    <name evidence="13" type="ORF">niasHT_036864</name>
</gene>
<organism evidence="13 14">
    <name type="scientific">Heterodera trifolii</name>
    <dbReference type="NCBI Taxonomy" id="157864"/>
    <lineage>
        <taxon>Eukaryota</taxon>
        <taxon>Metazoa</taxon>
        <taxon>Ecdysozoa</taxon>
        <taxon>Nematoda</taxon>
        <taxon>Chromadorea</taxon>
        <taxon>Rhabditida</taxon>
        <taxon>Tylenchina</taxon>
        <taxon>Tylenchomorpha</taxon>
        <taxon>Tylenchoidea</taxon>
        <taxon>Heteroderidae</taxon>
        <taxon>Heteroderinae</taxon>
        <taxon>Heterodera</taxon>
    </lineage>
</organism>
<dbReference type="EC" id="1.3.1.20" evidence="3"/>
<dbReference type="InterPro" id="IPR055170">
    <property type="entry name" value="GFO_IDH_MocA-like_dom"/>
</dbReference>
<protein>
    <recommendedName>
        <fullName evidence="5">Trans-1,2-dihydrobenzene-1,2-diol dehydrogenase</fullName>
        <ecNumber evidence="4">1.1.1.179</ecNumber>
        <ecNumber evidence="3">1.3.1.20</ecNumber>
    </recommendedName>
    <alternativeName>
        <fullName evidence="8">D-xylose 1-dehydrogenase</fullName>
    </alternativeName>
    <alternativeName>
        <fullName evidence="7">D-xylose-NADP dehydrogenase</fullName>
    </alternativeName>
    <alternativeName>
        <fullName evidence="6">Dimeric dihydrodiol dehydrogenase</fullName>
    </alternativeName>
</protein>
<feature type="domain" description="Gfo/Idh/MocA-like oxidoreductase N-terminal" evidence="11">
    <location>
        <begin position="13"/>
        <end position="125"/>
    </location>
</feature>